<dbReference type="InterPro" id="IPR001204">
    <property type="entry name" value="Phos_transporter"/>
</dbReference>
<dbReference type="GO" id="GO:0005315">
    <property type="term" value="F:phosphate transmembrane transporter activity"/>
    <property type="evidence" value="ECO:0007669"/>
    <property type="project" value="InterPro"/>
</dbReference>
<comment type="function">
    <text evidence="7">Sodium-phosphate symporter.</text>
</comment>
<dbReference type="GO" id="GO:0016020">
    <property type="term" value="C:membrane"/>
    <property type="evidence" value="ECO:0007669"/>
    <property type="project" value="UniProtKB-SubCell"/>
</dbReference>
<name>A0A4V1X3W0_9PLEO</name>
<organism evidence="9 10">
    <name type="scientific">Alternaria arborescens</name>
    <dbReference type="NCBI Taxonomy" id="156630"/>
    <lineage>
        <taxon>Eukaryota</taxon>
        <taxon>Fungi</taxon>
        <taxon>Dikarya</taxon>
        <taxon>Ascomycota</taxon>
        <taxon>Pezizomycotina</taxon>
        <taxon>Dothideomycetes</taxon>
        <taxon>Pleosporomycetidae</taxon>
        <taxon>Pleosporales</taxon>
        <taxon>Pleosporineae</taxon>
        <taxon>Pleosporaceae</taxon>
        <taxon>Alternaria</taxon>
        <taxon>Alternaria sect. Alternaria</taxon>
    </lineage>
</organism>
<evidence type="ECO:0000256" key="6">
    <source>
        <dbReference type="ARBA" id="ARBA00023136"/>
    </source>
</evidence>
<gene>
    <name evidence="9" type="ORF">AA0113_g7991</name>
</gene>
<protein>
    <recommendedName>
        <fullName evidence="7">Phosphate transporter</fullName>
    </recommendedName>
</protein>
<evidence type="ECO:0000256" key="1">
    <source>
        <dbReference type="ARBA" id="ARBA00004141"/>
    </source>
</evidence>
<feature type="transmembrane region" description="Helical" evidence="7">
    <location>
        <begin position="185"/>
        <end position="203"/>
    </location>
</feature>
<keyword evidence="6 7" id="KW-0472">Membrane</keyword>
<dbReference type="PANTHER" id="PTHR11101">
    <property type="entry name" value="PHOSPHATE TRANSPORTER"/>
    <property type="match status" value="1"/>
</dbReference>
<feature type="compositionally biased region" description="Polar residues" evidence="8">
    <location>
        <begin position="308"/>
        <end position="320"/>
    </location>
</feature>
<feature type="transmembrane region" description="Helical" evidence="7">
    <location>
        <begin position="543"/>
        <end position="569"/>
    </location>
</feature>
<evidence type="ECO:0000256" key="5">
    <source>
        <dbReference type="ARBA" id="ARBA00022989"/>
    </source>
</evidence>
<keyword evidence="10" id="KW-1185">Reference proteome</keyword>
<reference evidence="10" key="1">
    <citation type="journal article" date="2019" name="bioRxiv">
        <title>Genomics, evolutionary history and diagnostics of the Alternaria alternata species group including apple and Asian pear pathotypes.</title>
        <authorList>
            <person name="Armitage A.D."/>
            <person name="Cockerton H.M."/>
            <person name="Sreenivasaprasad S."/>
            <person name="Woodhall J.W."/>
            <person name="Lane C.R."/>
            <person name="Harrison R.J."/>
            <person name="Clarkson J.P."/>
        </authorList>
    </citation>
    <scope>NUCLEOTIDE SEQUENCE [LARGE SCALE GENOMIC DNA]</scope>
    <source>
        <strain evidence="10">RGR 97.0016</strain>
    </source>
</reference>
<keyword evidence="3 7" id="KW-0592">Phosphate transport</keyword>
<keyword evidence="5 7" id="KW-1133">Transmembrane helix</keyword>
<evidence type="ECO:0000313" key="10">
    <source>
        <dbReference type="Proteomes" id="UP000293823"/>
    </source>
</evidence>
<dbReference type="PANTHER" id="PTHR11101:SF55">
    <property type="entry name" value="PHOSPHATE TRANSPORTER"/>
    <property type="match status" value="1"/>
</dbReference>
<proteinExistence type="inferred from homology"/>
<feature type="region of interest" description="Disordered" evidence="8">
    <location>
        <begin position="293"/>
        <end position="337"/>
    </location>
</feature>
<dbReference type="AlphaFoldDB" id="A0A4V1X3W0"/>
<comment type="subcellular location">
    <subcellularLocation>
        <location evidence="1 7">Membrane</location>
        <topology evidence="1 7">Multi-pass membrane protein</topology>
    </subcellularLocation>
</comment>
<dbReference type="OrthoDB" id="260807at2759"/>
<comment type="caution">
    <text evidence="9">The sequence shown here is derived from an EMBL/GenBank/DDBJ whole genome shotgun (WGS) entry which is preliminary data.</text>
</comment>
<comment type="similarity">
    <text evidence="7">Belongs to the inorganic phosphate transporter (PiT) (TC 2.A.20) family.</text>
</comment>
<dbReference type="Pfam" id="PF01384">
    <property type="entry name" value="PHO4"/>
    <property type="match status" value="1"/>
</dbReference>
<keyword evidence="4 7" id="KW-0812">Transmembrane</keyword>
<evidence type="ECO:0000256" key="3">
    <source>
        <dbReference type="ARBA" id="ARBA00022592"/>
    </source>
</evidence>
<dbReference type="Proteomes" id="UP000293823">
    <property type="component" value="Unassembled WGS sequence"/>
</dbReference>
<feature type="transmembrane region" description="Helical" evidence="7">
    <location>
        <begin position="223"/>
        <end position="243"/>
    </location>
</feature>
<evidence type="ECO:0000256" key="7">
    <source>
        <dbReference type="RuleBase" id="RU363058"/>
    </source>
</evidence>
<evidence type="ECO:0000256" key="4">
    <source>
        <dbReference type="ARBA" id="ARBA00022692"/>
    </source>
</evidence>
<feature type="transmembrane region" description="Helical" evidence="7">
    <location>
        <begin position="457"/>
        <end position="479"/>
    </location>
</feature>
<feature type="transmembrane region" description="Helical" evidence="7">
    <location>
        <begin position="87"/>
        <end position="110"/>
    </location>
</feature>
<dbReference type="EMBL" id="PEJP01000032">
    <property type="protein sequence ID" value="RYO57358.1"/>
    <property type="molecule type" value="Genomic_DNA"/>
</dbReference>
<feature type="transmembrane region" description="Helical" evidence="7">
    <location>
        <begin position="46"/>
        <end position="66"/>
    </location>
</feature>
<evidence type="ECO:0000256" key="8">
    <source>
        <dbReference type="SAM" id="MobiDB-lite"/>
    </source>
</evidence>
<evidence type="ECO:0000256" key="2">
    <source>
        <dbReference type="ARBA" id="ARBA00022448"/>
    </source>
</evidence>
<accession>A0A4V1X3W0</accession>
<evidence type="ECO:0000313" key="9">
    <source>
        <dbReference type="EMBL" id="RYO57358.1"/>
    </source>
</evidence>
<keyword evidence="2 7" id="KW-0813">Transport</keyword>
<dbReference type="GO" id="GO:0035435">
    <property type="term" value="P:phosphate ion transmembrane transport"/>
    <property type="evidence" value="ECO:0007669"/>
    <property type="project" value="TreeGrafter"/>
</dbReference>
<sequence length="574" mass="61675">MAPALKKYDWILAITTIAFVASSASNGANDVANSYATSVAARTLKMWQAGILACFTEFLGAVALGSRVTGTIKSGIFALDTFKPVPATLMLAMGCAEVGSAVFLTVATIAGMPVSTTQTVVGALAGAGIAAQSPLSWGWKKGSISQIAASWVIAPFLSAAFAAALFLTIKFAVHNRKDPFKWAMRLIPFYLAFTAGVLALFIIDELPNGESLEEMGAGKACGIILGVFFGMLAISYIFFIPYFTRRLVKGDTRLRAWHLPLGPLLYRENPPIYFPGKGDQVVTDYYAKSAPVATSEQENLKGEKPIGHSTSVDNKSSGDSDNIDVEGGRGLSRPLPRDGAVAHIIPAKPEPEERWLKPVEHLPFYSPKKIMNWTKFILLQGVSRDVVTQKDLADVHSRAIVYDNRVEHLWTYAQVASAMMMSIAHGSNDVANAVGPWVGSYNTYTTGVVTKEADTPIWILIVAGLLLGIGFWFYGYHIVRALGNKITQVSPTRGFSMELGAAITVLLASRLALPVSTTQCLTGATIGVALCNFDLKAVNWKQVGFIFSGWIITLPGAGLISGLLMVMALNTPHF</sequence>
<feature type="transmembrane region" description="Helical" evidence="7">
    <location>
        <begin position="499"/>
        <end position="531"/>
    </location>
</feature>
<feature type="transmembrane region" description="Helical" evidence="7">
    <location>
        <begin position="148"/>
        <end position="173"/>
    </location>
</feature>